<dbReference type="InterPro" id="IPR011249">
    <property type="entry name" value="Metalloenz_LuxS/M16"/>
</dbReference>
<comment type="caution">
    <text evidence="8">The sequence shown here is derived from an EMBL/GenBank/DDBJ whole genome shotgun (WGS) entry which is preliminary data.</text>
</comment>
<keyword evidence="5" id="KW-0482">Metalloprotease</keyword>
<dbReference type="InterPro" id="IPR011765">
    <property type="entry name" value="Pept_M16_N"/>
</dbReference>
<organism evidence="8 9">
    <name type="scientific">Sphaerisporangium aureirubrum</name>
    <dbReference type="NCBI Taxonomy" id="1544736"/>
    <lineage>
        <taxon>Bacteria</taxon>
        <taxon>Bacillati</taxon>
        <taxon>Actinomycetota</taxon>
        <taxon>Actinomycetes</taxon>
        <taxon>Streptosporangiales</taxon>
        <taxon>Streptosporangiaceae</taxon>
        <taxon>Sphaerisporangium</taxon>
    </lineage>
</organism>
<dbReference type="InterPro" id="IPR050626">
    <property type="entry name" value="Peptidase_M16"/>
</dbReference>
<dbReference type="Pfam" id="PF00675">
    <property type="entry name" value="Peptidase_M16"/>
    <property type="match status" value="1"/>
</dbReference>
<comment type="similarity">
    <text evidence="1">Belongs to the peptidase M16 family.</text>
</comment>
<accession>A0ABW1NTQ8</accession>
<sequence length="411" mass="44381">MLNPDRCAPVAGVAVVYDVGMRSEPEGRTGFAHLFEHMMFQGSANLDRAAHSRLVQGAGGTFNGSTHLDYTEYNDLVPSGALERVLYLEADRMRGPLLTEESLRNQIAVVKEEIRVNVLGKPYGGFPWLKLPPVMFGTFANAHDGYGSFADLEAAALPEATAFFGKYYAAGNAALSLSGDFDPDHAARLVERYFGDVPARPAPERPCFAEPPLTRERRAAYTDELAPLPAVAAAWRVPDPIADMPGYLPYIALATALTDGESSRLADRLALRERMVTNVGGYVGFMREPFETRDPTALVLQAHLPGGGDPDKVLAVVDEELDRLATDGLVPGELARVRARMVTRVLRECDPVVGRAVRLGVWELQRGHPGLLRELPGLLAEVTADGVRAAAAALRPHGRARIDVLPGGGGR</sequence>
<evidence type="ECO:0000256" key="3">
    <source>
        <dbReference type="ARBA" id="ARBA00022801"/>
    </source>
</evidence>
<dbReference type="RefSeq" id="WP_380762127.1">
    <property type="nucleotide sequence ID" value="NZ_JBHSRF010000097.1"/>
</dbReference>
<reference evidence="9" key="1">
    <citation type="journal article" date="2019" name="Int. J. Syst. Evol. Microbiol.">
        <title>The Global Catalogue of Microorganisms (GCM) 10K type strain sequencing project: providing services to taxonomists for standard genome sequencing and annotation.</title>
        <authorList>
            <consortium name="The Broad Institute Genomics Platform"/>
            <consortium name="The Broad Institute Genome Sequencing Center for Infectious Disease"/>
            <person name="Wu L."/>
            <person name="Ma J."/>
        </authorList>
    </citation>
    <scope>NUCLEOTIDE SEQUENCE [LARGE SCALE GENOMIC DNA]</scope>
    <source>
        <strain evidence="9">JCM 30346</strain>
    </source>
</reference>
<dbReference type="SUPFAM" id="SSF63411">
    <property type="entry name" value="LuxS/MPP-like metallohydrolase"/>
    <property type="match status" value="2"/>
</dbReference>
<evidence type="ECO:0000313" key="8">
    <source>
        <dbReference type="EMBL" id="MFC6086695.1"/>
    </source>
</evidence>
<keyword evidence="4" id="KW-0862">Zinc</keyword>
<dbReference type="EMBL" id="JBHSRF010000097">
    <property type="protein sequence ID" value="MFC6086695.1"/>
    <property type="molecule type" value="Genomic_DNA"/>
</dbReference>
<evidence type="ECO:0000256" key="5">
    <source>
        <dbReference type="ARBA" id="ARBA00023049"/>
    </source>
</evidence>
<gene>
    <name evidence="8" type="ORF">ACFP1K_36380</name>
</gene>
<feature type="domain" description="Peptidase M16 C-terminal" evidence="7">
    <location>
        <begin position="161"/>
        <end position="340"/>
    </location>
</feature>
<proteinExistence type="inferred from homology"/>
<evidence type="ECO:0000256" key="2">
    <source>
        <dbReference type="ARBA" id="ARBA00022670"/>
    </source>
</evidence>
<dbReference type="InterPro" id="IPR007863">
    <property type="entry name" value="Peptidase_M16_C"/>
</dbReference>
<protein>
    <submittedName>
        <fullName evidence="8">M16 family metallopeptidase</fullName>
    </submittedName>
</protein>
<evidence type="ECO:0000256" key="1">
    <source>
        <dbReference type="ARBA" id="ARBA00007261"/>
    </source>
</evidence>
<name>A0ABW1NTQ8_9ACTN</name>
<feature type="domain" description="Peptidase M16 N-terminal" evidence="6">
    <location>
        <begin position="8"/>
        <end position="115"/>
    </location>
</feature>
<dbReference type="Proteomes" id="UP001596137">
    <property type="component" value="Unassembled WGS sequence"/>
</dbReference>
<dbReference type="Gene3D" id="3.30.830.10">
    <property type="entry name" value="Metalloenzyme, LuxS/M16 peptidase-like"/>
    <property type="match status" value="2"/>
</dbReference>
<evidence type="ECO:0000256" key="4">
    <source>
        <dbReference type="ARBA" id="ARBA00022833"/>
    </source>
</evidence>
<dbReference type="Pfam" id="PF05193">
    <property type="entry name" value="Peptidase_M16_C"/>
    <property type="match status" value="1"/>
</dbReference>
<keyword evidence="2" id="KW-0645">Protease</keyword>
<evidence type="ECO:0000259" key="7">
    <source>
        <dbReference type="Pfam" id="PF05193"/>
    </source>
</evidence>
<keyword evidence="3" id="KW-0378">Hydrolase</keyword>
<evidence type="ECO:0000313" key="9">
    <source>
        <dbReference type="Proteomes" id="UP001596137"/>
    </source>
</evidence>
<dbReference type="PANTHER" id="PTHR43690">
    <property type="entry name" value="NARDILYSIN"/>
    <property type="match status" value="1"/>
</dbReference>
<evidence type="ECO:0000259" key="6">
    <source>
        <dbReference type="Pfam" id="PF00675"/>
    </source>
</evidence>
<keyword evidence="9" id="KW-1185">Reference proteome</keyword>
<dbReference type="PANTHER" id="PTHR43690:SF17">
    <property type="entry name" value="PROTEIN YHJJ"/>
    <property type="match status" value="1"/>
</dbReference>